<evidence type="ECO:0000313" key="6">
    <source>
        <dbReference type="EMBL" id="PLT45411.1"/>
    </source>
</evidence>
<dbReference type="SUPFAM" id="SSF53822">
    <property type="entry name" value="Periplasmic binding protein-like I"/>
    <property type="match status" value="1"/>
</dbReference>
<comment type="subcellular location">
    <subcellularLocation>
        <location evidence="1">Cell envelope</location>
    </subcellularLocation>
</comment>
<dbReference type="RefSeq" id="WP_180968489.1">
    <property type="nucleotide sequence ID" value="NZ_NFEZ01000004.1"/>
</dbReference>
<evidence type="ECO:0000256" key="2">
    <source>
        <dbReference type="ARBA" id="ARBA00007639"/>
    </source>
</evidence>
<proteinExistence type="inferred from homology"/>
<dbReference type="Proteomes" id="UP000234789">
    <property type="component" value="Unassembled WGS sequence"/>
</dbReference>
<comment type="similarity">
    <text evidence="2">Belongs to the bacterial solute-binding protein 2 family.</text>
</comment>
<organism evidence="6 7">
    <name type="scientific">Paenibacillus pasadenensis</name>
    <dbReference type="NCBI Taxonomy" id="217090"/>
    <lineage>
        <taxon>Bacteria</taxon>
        <taxon>Bacillati</taxon>
        <taxon>Bacillota</taxon>
        <taxon>Bacilli</taxon>
        <taxon>Bacillales</taxon>
        <taxon>Paenibacillaceae</taxon>
        <taxon>Paenibacillus</taxon>
    </lineage>
</organism>
<dbReference type="InterPro" id="IPR028082">
    <property type="entry name" value="Peripla_BP_I"/>
</dbReference>
<feature type="region of interest" description="Disordered" evidence="4">
    <location>
        <begin position="1"/>
        <end position="31"/>
    </location>
</feature>
<evidence type="ECO:0000256" key="1">
    <source>
        <dbReference type="ARBA" id="ARBA00004196"/>
    </source>
</evidence>
<dbReference type="Gene3D" id="3.40.50.2300">
    <property type="match status" value="2"/>
</dbReference>
<feature type="domain" description="Periplasmic binding protein" evidence="5">
    <location>
        <begin position="37"/>
        <end position="291"/>
    </location>
</feature>
<dbReference type="PANTHER" id="PTHR46847:SF1">
    <property type="entry name" value="D-ALLOSE-BINDING PERIPLASMIC PROTEIN-RELATED"/>
    <property type="match status" value="1"/>
</dbReference>
<comment type="caution">
    <text evidence="6">The sequence shown here is derived from an EMBL/GenBank/DDBJ whole genome shotgun (WGS) entry which is preliminary data.</text>
</comment>
<protein>
    <submittedName>
        <fullName evidence="6">Ribose ABC transport system, periplasmic ribose-binding protein RbsB</fullName>
    </submittedName>
</protein>
<keyword evidence="7" id="KW-1185">Reference proteome</keyword>
<dbReference type="GO" id="GO:0030246">
    <property type="term" value="F:carbohydrate binding"/>
    <property type="evidence" value="ECO:0007669"/>
    <property type="project" value="UniProtKB-ARBA"/>
</dbReference>
<evidence type="ECO:0000259" key="5">
    <source>
        <dbReference type="Pfam" id="PF13407"/>
    </source>
</evidence>
<reference evidence="6 7" key="1">
    <citation type="submission" date="2017-05" db="EMBL/GenBank/DDBJ databases">
        <title>Functional genome analysis of Paenibacillus pasadenensis strain R16: insights on endophytic life style and antifungal activity.</title>
        <authorList>
            <person name="Passera A."/>
            <person name="Marcolungo L."/>
            <person name="Casati P."/>
            <person name="Brasca M."/>
            <person name="Quaglino F."/>
            <person name="Delledonne M."/>
        </authorList>
    </citation>
    <scope>NUCLEOTIDE SEQUENCE [LARGE SCALE GENOMIC DNA]</scope>
    <source>
        <strain evidence="6 7">R16</strain>
    </source>
</reference>
<dbReference type="Pfam" id="PF13407">
    <property type="entry name" value="Peripla_BP_4"/>
    <property type="match status" value="1"/>
</dbReference>
<dbReference type="GO" id="GO:0030313">
    <property type="term" value="C:cell envelope"/>
    <property type="evidence" value="ECO:0007669"/>
    <property type="project" value="UniProtKB-SubCell"/>
</dbReference>
<sequence length="323" mass="33181">MVAFAAGCGNSGSSGNGAAENASGGGNAAGGDKQKKIAVIVKSTDAPYWQTVKKGAEEEAKKNGVDMYFTGAAGGETDINGQVNLVETAINQKVDGIVLAPSDSDALVPAVDKASKAGIPVVIIDSGINTENYLSYATTNNEDAAYQVGKKLAEMVGGKGTVAILGFQPGAGSNTARENGFKKAIAEHPDMKIVTTQYSQSDKTKALSVTQDILTAHPDLTALFAANEPSVVGAGRAFKEKNVTGTILVGFDSSDDVIPLLKDGIIKAVAVQMPYTMGVEGIKQLVNSFSGAEVTKSIDTGTTLVATDNMEDPASQAALYPLK</sequence>
<evidence type="ECO:0000256" key="3">
    <source>
        <dbReference type="ARBA" id="ARBA00022729"/>
    </source>
</evidence>
<dbReference type="AlphaFoldDB" id="A0A2N5N4Y8"/>
<gene>
    <name evidence="6" type="ORF">B8V81_3842</name>
</gene>
<evidence type="ECO:0000256" key="4">
    <source>
        <dbReference type="SAM" id="MobiDB-lite"/>
    </source>
</evidence>
<evidence type="ECO:0000313" key="7">
    <source>
        <dbReference type="Proteomes" id="UP000234789"/>
    </source>
</evidence>
<dbReference type="CDD" id="cd20008">
    <property type="entry name" value="PBP1_ABC_sugar_binding-like"/>
    <property type="match status" value="1"/>
</dbReference>
<keyword evidence="3" id="KW-0732">Signal</keyword>
<accession>A0A2N5N4Y8</accession>
<dbReference type="EMBL" id="NFEZ01000004">
    <property type="protein sequence ID" value="PLT45411.1"/>
    <property type="molecule type" value="Genomic_DNA"/>
</dbReference>
<dbReference type="PANTHER" id="PTHR46847">
    <property type="entry name" value="D-ALLOSE-BINDING PERIPLASMIC PROTEIN-RELATED"/>
    <property type="match status" value="1"/>
</dbReference>
<name>A0A2N5N4Y8_9BACL</name>
<dbReference type="InterPro" id="IPR025997">
    <property type="entry name" value="SBP_2_dom"/>
</dbReference>